<keyword evidence="3" id="KW-1185">Reference proteome</keyword>
<dbReference type="Proteomes" id="UP000484988">
    <property type="component" value="Unassembled WGS sequence"/>
</dbReference>
<feature type="region of interest" description="Disordered" evidence="1">
    <location>
        <begin position="85"/>
        <end position="114"/>
    </location>
</feature>
<gene>
    <name evidence="2" type="ORF">SCWH03_18610</name>
</gene>
<comment type="caution">
    <text evidence="2">The sequence shown here is derived from an EMBL/GenBank/DDBJ whole genome shotgun (WGS) entry which is preliminary data.</text>
</comment>
<evidence type="ECO:0000256" key="1">
    <source>
        <dbReference type="SAM" id="MobiDB-lite"/>
    </source>
</evidence>
<proteinExistence type="predicted"/>
<reference evidence="2 3" key="1">
    <citation type="submission" date="2020-02" db="EMBL/GenBank/DDBJ databases">
        <title>Whole Genome Shotgun Sequence of Streptomyces sp. strain CWH03.</title>
        <authorList>
            <person name="Dohra H."/>
            <person name="Kodani S."/>
            <person name="Yamamura H."/>
        </authorList>
    </citation>
    <scope>NUCLEOTIDE SEQUENCE [LARGE SCALE GENOMIC DNA]</scope>
    <source>
        <strain evidence="2 3">CWH03</strain>
    </source>
</reference>
<organism evidence="2 3">
    <name type="scientific">Streptomyces pacificus</name>
    <dbReference type="NCBI Taxonomy" id="2705029"/>
    <lineage>
        <taxon>Bacteria</taxon>
        <taxon>Bacillati</taxon>
        <taxon>Actinomycetota</taxon>
        <taxon>Actinomycetes</taxon>
        <taxon>Kitasatosporales</taxon>
        <taxon>Streptomycetaceae</taxon>
        <taxon>Streptomyces</taxon>
    </lineage>
</organism>
<dbReference type="AlphaFoldDB" id="A0A6A0ARV3"/>
<protein>
    <submittedName>
        <fullName evidence="2">Uncharacterized protein</fullName>
    </submittedName>
</protein>
<name>A0A6A0ARV3_9ACTN</name>
<dbReference type="EMBL" id="BLLG01000004">
    <property type="protein sequence ID" value="GFH35640.1"/>
    <property type="molecule type" value="Genomic_DNA"/>
</dbReference>
<evidence type="ECO:0000313" key="3">
    <source>
        <dbReference type="Proteomes" id="UP000484988"/>
    </source>
</evidence>
<evidence type="ECO:0000313" key="2">
    <source>
        <dbReference type="EMBL" id="GFH35640.1"/>
    </source>
</evidence>
<sequence>MNDESTSAGADVLVMGTGRIEFATTRQQRTGGADDALSGHSAHRFAAAQPRTPAAVAGGAFARSRLSHPFLRAVAADRIRDGGSATGLSGSGSVIRVHPGNRRSAGGEFPGMPA</sequence>
<accession>A0A6A0ARV3</accession>